<reference evidence="1" key="1">
    <citation type="journal article" date="2020" name="Fungal Divers.">
        <title>Resolving the Mortierellaceae phylogeny through synthesis of multi-gene phylogenetics and phylogenomics.</title>
        <authorList>
            <person name="Vandepol N."/>
            <person name="Liber J."/>
            <person name="Desiro A."/>
            <person name="Na H."/>
            <person name="Kennedy M."/>
            <person name="Barry K."/>
            <person name="Grigoriev I.V."/>
            <person name="Miller A.N."/>
            <person name="O'Donnell K."/>
            <person name="Stajich J.E."/>
            <person name="Bonito G."/>
        </authorList>
    </citation>
    <scope>NUCLEOTIDE SEQUENCE</scope>
    <source>
        <strain evidence="1">NVP1</strain>
    </source>
</reference>
<dbReference type="EMBL" id="JAAAUY010001627">
    <property type="protein sequence ID" value="KAF9321398.1"/>
    <property type="molecule type" value="Genomic_DNA"/>
</dbReference>
<sequence>MKINNQLNTILGSLCPLRMSFGKFIVACLTLKDKCIIHWMKNFYKNEGPAELMNIWQVQVHKENDIQLMLRAAMDLIVKHCTIELIDALEDPKICLSAKLVTSGAANSFKLKTKANYLQMVMGLYLFSKGAPCQLMGVLCKAGMSVSHQMVLQGIHSLTMEAKAEAKNAATTKSWYLIHNNINMAFHKYDQQLDNQDLFKSGTAATLVIQEEFNDLGYKPGLINLQLSDLLLNKDNKQHLQSVI</sequence>
<proteinExistence type="predicted"/>
<protein>
    <submittedName>
        <fullName evidence="1">Uncharacterized protein</fullName>
    </submittedName>
</protein>
<keyword evidence="2" id="KW-1185">Reference proteome</keyword>
<organism evidence="1 2">
    <name type="scientific">Podila minutissima</name>
    <dbReference type="NCBI Taxonomy" id="64525"/>
    <lineage>
        <taxon>Eukaryota</taxon>
        <taxon>Fungi</taxon>
        <taxon>Fungi incertae sedis</taxon>
        <taxon>Mucoromycota</taxon>
        <taxon>Mortierellomycotina</taxon>
        <taxon>Mortierellomycetes</taxon>
        <taxon>Mortierellales</taxon>
        <taxon>Mortierellaceae</taxon>
        <taxon>Podila</taxon>
    </lineage>
</organism>
<comment type="caution">
    <text evidence="1">The sequence shown here is derived from an EMBL/GenBank/DDBJ whole genome shotgun (WGS) entry which is preliminary data.</text>
</comment>
<name>A0A9P5VGN1_9FUNG</name>
<dbReference type="AlphaFoldDB" id="A0A9P5VGN1"/>
<gene>
    <name evidence="1" type="ORF">BG006_002616</name>
</gene>
<dbReference type="Proteomes" id="UP000696485">
    <property type="component" value="Unassembled WGS sequence"/>
</dbReference>
<accession>A0A9P5VGN1</accession>
<evidence type="ECO:0000313" key="2">
    <source>
        <dbReference type="Proteomes" id="UP000696485"/>
    </source>
</evidence>
<evidence type="ECO:0000313" key="1">
    <source>
        <dbReference type="EMBL" id="KAF9321398.1"/>
    </source>
</evidence>